<dbReference type="SFLD" id="SFLDG01386">
    <property type="entry name" value="main_SPASM_domain-containing"/>
    <property type="match status" value="1"/>
</dbReference>
<evidence type="ECO:0000313" key="6">
    <source>
        <dbReference type="EMBL" id="AHH18302.1"/>
    </source>
</evidence>
<dbReference type="InterPro" id="IPR058240">
    <property type="entry name" value="rSAM_sf"/>
</dbReference>
<dbReference type="OrthoDB" id="9782387at2"/>
<dbReference type="InterPro" id="IPR013785">
    <property type="entry name" value="Aldolase_TIM"/>
</dbReference>
<dbReference type="CDD" id="cd01335">
    <property type="entry name" value="Radical_SAM"/>
    <property type="match status" value="1"/>
</dbReference>
<reference evidence="6 7" key="1">
    <citation type="journal article" date="2014" name="Appl. Environ. Microbiol.">
        <title>Insights into the Microbial Degradation of Rubber and Gutta-Percha by Analysis of the Complete Genome of Nocardia nova SH22a.</title>
        <authorList>
            <person name="Luo Q."/>
            <person name="Hiessl S."/>
            <person name="Poehlein A."/>
            <person name="Daniel R."/>
            <person name="Steinbuchel A."/>
        </authorList>
    </citation>
    <scope>NUCLEOTIDE SEQUENCE [LARGE SCALE GENOMIC DNA]</scope>
    <source>
        <strain evidence="6">SH22a</strain>
    </source>
</reference>
<dbReference type="InterPro" id="IPR007197">
    <property type="entry name" value="rSAM"/>
</dbReference>
<keyword evidence="3" id="KW-0408">Iron</keyword>
<accession>W5TGG1</accession>
<dbReference type="SFLD" id="SFLDF00429">
    <property type="entry name" value="UDP-N-acetyl-tunicamine-uracil"/>
    <property type="match status" value="1"/>
</dbReference>
<feature type="domain" description="Radical SAM core" evidence="5">
    <location>
        <begin position="4"/>
        <end position="214"/>
    </location>
</feature>
<dbReference type="SFLD" id="SFLDS00029">
    <property type="entry name" value="Radical_SAM"/>
    <property type="match status" value="1"/>
</dbReference>
<dbReference type="Gene3D" id="3.20.20.70">
    <property type="entry name" value="Aldolase class I"/>
    <property type="match status" value="1"/>
</dbReference>
<keyword evidence="7" id="KW-1185">Reference proteome</keyword>
<dbReference type="AlphaFoldDB" id="W5TGG1"/>
<dbReference type="Pfam" id="PF04055">
    <property type="entry name" value="Radical_SAM"/>
    <property type="match status" value="1"/>
</dbReference>
<dbReference type="RefSeq" id="WP_025349739.1">
    <property type="nucleotide sequence ID" value="NZ_CP006850.1"/>
</dbReference>
<dbReference type="eggNOG" id="COG0535">
    <property type="taxonomic scope" value="Bacteria"/>
</dbReference>
<dbReference type="InterPro" id="IPR050377">
    <property type="entry name" value="Radical_SAM_PqqE_MftC-like"/>
</dbReference>
<name>W5TGG1_9NOCA</name>
<keyword evidence="1" id="KW-0949">S-adenosyl-L-methionine</keyword>
<dbReference type="GO" id="GO:0046872">
    <property type="term" value="F:metal ion binding"/>
    <property type="evidence" value="ECO:0007669"/>
    <property type="project" value="UniProtKB-KW"/>
</dbReference>
<dbReference type="PANTHER" id="PTHR11228:SF7">
    <property type="entry name" value="PQQA PEPTIDE CYCLASE"/>
    <property type="match status" value="1"/>
</dbReference>
<dbReference type="InterPro" id="IPR034519">
    <property type="entry name" value="TunB-like"/>
</dbReference>
<evidence type="ECO:0000256" key="1">
    <source>
        <dbReference type="ARBA" id="ARBA00022691"/>
    </source>
</evidence>
<dbReference type="SUPFAM" id="SSF102114">
    <property type="entry name" value="Radical SAM enzymes"/>
    <property type="match status" value="1"/>
</dbReference>
<dbReference type="KEGG" id="nno:NONO_c35150"/>
<dbReference type="SFLD" id="SFLDG01067">
    <property type="entry name" value="SPASM/twitch_domain_containing"/>
    <property type="match status" value="1"/>
</dbReference>
<dbReference type="GO" id="GO:0003824">
    <property type="term" value="F:catalytic activity"/>
    <property type="evidence" value="ECO:0007669"/>
    <property type="project" value="InterPro"/>
</dbReference>
<evidence type="ECO:0000256" key="2">
    <source>
        <dbReference type="ARBA" id="ARBA00022723"/>
    </source>
</evidence>
<evidence type="ECO:0000259" key="5">
    <source>
        <dbReference type="PROSITE" id="PS51918"/>
    </source>
</evidence>
<evidence type="ECO:0000256" key="4">
    <source>
        <dbReference type="ARBA" id="ARBA00023014"/>
    </source>
</evidence>
<evidence type="ECO:0000256" key="3">
    <source>
        <dbReference type="ARBA" id="ARBA00023004"/>
    </source>
</evidence>
<dbReference type="Proteomes" id="UP000019150">
    <property type="component" value="Chromosome"/>
</dbReference>
<dbReference type="HOGENOM" id="CLU_009273_4_1_11"/>
<sequence length="338" mass="38559">MANYTAPVRASLDVTYACDLRCIHCRTNTGEIPVHIRRKMLSIEQLQQVMIELDRMGTFEITLTGGEPTIRKGFWELLDVVPKLEHATVTLITNAANHSREQLDRIIDSGVRSVRVSIDGTRETFSKVRLVDAFDTVIENSIYLMQRVPSFKVLTTVMKTNQDNLFELTDYLRARGFRRQDLILVRAHGRGGRNRLLLTEDETMALHRQVADFKRDVPAVDFDLNLNAPYLIPGEQVREFQDVVMFPYYIRDSGVAISATGDVTMSRLYSALPLGNTKEASVQDIWKLGQAQVDQEQEEFTEDRLREIFWSFAADDGKVSIPLTSLLDRQIFEGAEVR</sequence>
<proteinExistence type="predicted"/>
<keyword evidence="4" id="KW-0411">Iron-sulfur</keyword>
<dbReference type="PROSITE" id="PS51918">
    <property type="entry name" value="RADICAL_SAM"/>
    <property type="match status" value="1"/>
</dbReference>
<evidence type="ECO:0000313" key="7">
    <source>
        <dbReference type="Proteomes" id="UP000019150"/>
    </source>
</evidence>
<dbReference type="EMBL" id="CP006850">
    <property type="protein sequence ID" value="AHH18302.1"/>
    <property type="molecule type" value="Genomic_DNA"/>
</dbReference>
<dbReference type="STRING" id="1415166.NONO_c35150"/>
<protein>
    <submittedName>
        <fullName evidence="6">Radical SAM domain-containing protein</fullName>
    </submittedName>
</protein>
<gene>
    <name evidence="6" type="ORF">NONO_c35150</name>
</gene>
<keyword evidence="2" id="KW-0479">Metal-binding</keyword>
<dbReference type="PATRIC" id="fig|1415166.3.peg.3604"/>
<organism evidence="6 7">
    <name type="scientific">Nocardia nova SH22a</name>
    <dbReference type="NCBI Taxonomy" id="1415166"/>
    <lineage>
        <taxon>Bacteria</taxon>
        <taxon>Bacillati</taxon>
        <taxon>Actinomycetota</taxon>
        <taxon>Actinomycetes</taxon>
        <taxon>Mycobacteriales</taxon>
        <taxon>Nocardiaceae</taxon>
        <taxon>Nocardia</taxon>
    </lineage>
</organism>
<dbReference type="GO" id="GO:0051536">
    <property type="term" value="F:iron-sulfur cluster binding"/>
    <property type="evidence" value="ECO:0007669"/>
    <property type="project" value="UniProtKB-KW"/>
</dbReference>
<dbReference type="PANTHER" id="PTHR11228">
    <property type="entry name" value="RADICAL SAM DOMAIN PROTEIN"/>
    <property type="match status" value="1"/>
</dbReference>